<feature type="compositionally biased region" description="Basic and acidic residues" evidence="1">
    <location>
        <begin position="343"/>
        <end position="365"/>
    </location>
</feature>
<gene>
    <name evidence="2" type="ORF">LTR97_001603</name>
</gene>
<feature type="compositionally biased region" description="Polar residues" evidence="1">
    <location>
        <begin position="54"/>
        <end position="69"/>
    </location>
</feature>
<feature type="region of interest" description="Disordered" evidence="1">
    <location>
        <begin position="343"/>
        <end position="385"/>
    </location>
</feature>
<feature type="compositionally biased region" description="Basic and acidic residues" evidence="1">
    <location>
        <begin position="7"/>
        <end position="50"/>
    </location>
</feature>
<proteinExistence type="predicted"/>
<dbReference type="Proteomes" id="UP001310594">
    <property type="component" value="Unassembled WGS sequence"/>
</dbReference>
<feature type="compositionally biased region" description="Low complexity" evidence="1">
    <location>
        <begin position="220"/>
        <end position="234"/>
    </location>
</feature>
<name>A0AAN7ZQJ4_9PEZI</name>
<comment type="caution">
    <text evidence="2">The sequence shown here is derived from an EMBL/GenBank/DDBJ whole genome shotgun (WGS) entry which is preliminary data.</text>
</comment>
<protein>
    <submittedName>
        <fullName evidence="2">Uncharacterized protein</fullName>
    </submittedName>
</protein>
<feature type="compositionally biased region" description="Low complexity" evidence="1">
    <location>
        <begin position="366"/>
        <end position="382"/>
    </location>
</feature>
<reference evidence="2" key="1">
    <citation type="submission" date="2023-08" db="EMBL/GenBank/DDBJ databases">
        <title>Black Yeasts Isolated from many extreme environments.</title>
        <authorList>
            <person name="Coleine C."/>
            <person name="Stajich J.E."/>
            <person name="Selbmann L."/>
        </authorList>
    </citation>
    <scope>NUCLEOTIDE SEQUENCE</scope>
    <source>
        <strain evidence="2">CCFEE 5810</strain>
    </source>
</reference>
<feature type="region of interest" description="Disordered" evidence="1">
    <location>
        <begin position="150"/>
        <end position="250"/>
    </location>
</feature>
<feature type="compositionally biased region" description="Polar residues" evidence="1">
    <location>
        <begin position="235"/>
        <end position="244"/>
    </location>
</feature>
<evidence type="ECO:0000313" key="3">
    <source>
        <dbReference type="Proteomes" id="UP001310594"/>
    </source>
</evidence>
<feature type="region of interest" description="Disordered" evidence="1">
    <location>
        <begin position="665"/>
        <end position="686"/>
    </location>
</feature>
<accession>A0AAN7ZQJ4</accession>
<dbReference type="EMBL" id="JAVRQU010000002">
    <property type="protein sequence ID" value="KAK5706613.1"/>
    <property type="molecule type" value="Genomic_DNA"/>
</dbReference>
<organism evidence="2 3">
    <name type="scientific">Elasticomyces elasticus</name>
    <dbReference type="NCBI Taxonomy" id="574655"/>
    <lineage>
        <taxon>Eukaryota</taxon>
        <taxon>Fungi</taxon>
        <taxon>Dikarya</taxon>
        <taxon>Ascomycota</taxon>
        <taxon>Pezizomycotina</taxon>
        <taxon>Dothideomycetes</taxon>
        <taxon>Dothideomycetidae</taxon>
        <taxon>Mycosphaerellales</taxon>
        <taxon>Teratosphaeriaceae</taxon>
        <taxon>Elasticomyces</taxon>
    </lineage>
</organism>
<feature type="region of interest" description="Disordered" evidence="1">
    <location>
        <begin position="438"/>
        <end position="461"/>
    </location>
</feature>
<sequence length="686" mass="76635">MPIRPAEQLKDAAAKEESEGKPKPRRFAVERVVTEHKSSKERTASDDRPATRSFEPQLQEMSATSSTDGTVEKSGHVRFLPEPVETIRRSNRKSHGEDDNAKQMPRKFAPVLIDTAKRSRRAGDDEAGLPQSHKTELGHVLHAREHRRHIGGNAGAGGDETPTDDPENNTMLNVPPGLRRQVAPIDGSAPLRRPSVHTQRTHSFRCPELDTIESSESERGSITSSLSSSPGQGSPYTTANSSYVGGQMHPTRTRESIDENFPQYMLDLEAKKAKQRLRELAEGAFPNMEFHEPVQHYMDRDDESEEMELEDRVVTYEFEEDLLAEMAARRESTAKVNWEQAEMQRHHEQMEQERNAARLTEKQQPKEASQSQPSQSPWWNPAATFGLEHPDAEMKSMLDRARPPMLGNDLVFPRCPSPEPARFDVTQGSTVSRNQMSNLAEQAEQSKNEDDEDGLWHAPDDLLPRNVTITTAPASPETPKMGLWGGFCVDDGEVHVSPSGLSAPSRPTGLMTPAVEQVNPFEHSFAIPNNLDPTSGIMTPPTPPRSIQNGDLGRIDTVLSMEQSLDDLMEKEFPDSFVTQVYNYLSLGYPSLARPFDEELSKISRVPIKSLREDDRTAKAMPKGYIRLGDDFEGGGGDGLGEVECVRWKALKLYVREWVRQEGNMDHQENPGKDWGAGARRGSWAL</sequence>
<feature type="compositionally biased region" description="Basic and acidic residues" evidence="1">
    <location>
        <begin position="444"/>
        <end position="461"/>
    </location>
</feature>
<feature type="region of interest" description="Disordered" evidence="1">
    <location>
        <begin position="1"/>
        <end position="110"/>
    </location>
</feature>
<evidence type="ECO:0000313" key="2">
    <source>
        <dbReference type="EMBL" id="KAK5706613.1"/>
    </source>
</evidence>
<evidence type="ECO:0000256" key="1">
    <source>
        <dbReference type="SAM" id="MobiDB-lite"/>
    </source>
</evidence>
<dbReference type="AlphaFoldDB" id="A0AAN7ZQJ4"/>